<dbReference type="ExpressionAtlas" id="A0A3L6E2C6">
    <property type="expression patterns" value="baseline and differential"/>
</dbReference>
<dbReference type="Gene3D" id="2.170.270.10">
    <property type="entry name" value="SET domain"/>
    <property type="match status" value="1"/>
</dbReference>
<proteinExistence type="predicted"/>
<dbReference type="Proteomes" id="UP000251960">
    <property type="component" value="Chromosome 7"/>
</dbReference>
<gene>
    <name evidence="1" type="primary">EZ2_1</name>
    <name evidence="1" type="ORF">Zm00014a_030157</name>
</gene>
<dbReference type="InterPro" id="IPR016024">
    <property type="entry name" value="ARM-type_fold"/>
</dbReference>
<keyword evidence="1" id="KW-0808">Transferase</keyword>
<dbReference type="SUPFAM" id="SSF82199">
    <property type="entry name" value="SET domain"/>
    <property type="match status" value="1"/>
</dbReference>
<dbReference type="AlphaFoldDB" id="A0A3L6E2C6"/>
<dbReference type="InterPro" id="IPR046341">
    <property type="entry name" value="SET_dom_sf"/>
</dbReference>
<dbReference type="PANTHER" id="PTHR46263:SF1">
    <property type="entry name" value="ARMADILLO REPEAT-CONTAINING PROTEIN 7"/>
    <property type="match status" value="1"/>
</dbReference>
<dbReference type="PANTHER" id="PTHR46263">
    <property type="entry name" value="ARMADILLO REPEAT-CONTAINING PROTEIN 7"/>
    <property type="match status" value="1"/>
</dbReference>
<dbReference type="InterPro" id="IPR042462">
    <property type="entry name" value="ARMC7"/>
</dbReference>
<protein>
    <submittedName>
        <fullName evidence="1">Histone-lysine N-methyltransferase EZ2</fullName>
    </submittedName>
</protein>
<name>A0A3L6E2C6_MAIZE</name>
<evidence type="ECO:0000313" key="1">
    <source>
        <dbReference type="EMBL" id="PWZ14989.1"/>
    </source>
</evidence>
<dbReference type="GO" id="GO:0008168">
    <property type="term" value="F:methyltransferase activity"/>
    <property type="evidence" value="ECO:0007669"/>
    <property type="project" value="UniProtKB-KW"/>
</dbReference>
<comment type="caution">
    <text evidence="1">The sequence shown here is derived from an EMBL/GenBank/DDBJ whole genome shotgun (WGS) entry which is preliminary data.</text>
</comment>
<dbReference type="EMBL" id="NCVQ01000008">
    <property type="protein sequence ID" value="PWZ14989.1"/>
    <property type="molecule type" value="Genomic_DNA"/>
</dbReference>
<dbReference type="GO" id="GO:0032259">
    <property type="term" value="P:methylation"/>
    <property type="evidence" value="ECO:0007669"/>
    <property type="project" value="UniProtKB-KW"/>
</dbReference>
<accession>A0A3L6E2C6</accession>
<keyword evidence="1" id="KW-0489">Methyltransferase</keyword>
<organism evidence="1">
    <name type="scientific">Zea mays</name>
    <name type="common">Maize</name>
    <dbReference type="NCBI Taxonomy" id="4577"/>
    <lineage>
        <taxon>Eukaryota</taxon>
        <taxon>Viridiplantae</taxon>
        <taxon>Streptophyta</taxon>
        <taxon>Embryophyta</taxon>
        <taxon>Tracheophyta</taxon>
        <taxon>Spermatophyta</taxon>
        <taxon>Magnoliopsida</taxon>
        <taxon>Liliopsida</taxon>
        <taxon>Poales</taxon>
        <taxon>Poaceae</taxon>
        <taxon>PACMAD clade</taxon>
        <taxon>Panicoideae</taxon>
        <taxon>Andropogonodae</taxon>
        <taxon>Andropogoneae</taxon>
        <taxon>Tripsacinae</taxon>
        <taxon>Zea</taxon>
    </lineage>
</organism>
<dbReference type="SUPFAM" id="SSF48371">
    <property type="entry name" value="ARM repeat"/>
    <property type="match status" value="1"/>
</dbReference>
<reference evidence="1" key="1">
    <citation type="journal article" date="2018" name="Nat. Genet.">
        <title>Extensive intraspecific gene order and gene structural variations between Mo17 and other maize genomes.</title>
        <authorList>
            <person name="Sun S."/>
            <person name="Zhou Y."/>
            <person name="Chen J."/>
            <person name="Shi J."/>
            <person name="Zhao H."/>
            <person name="Zhao H."/>
            <person name="Song W."/>
            <person name="Zhang M."/>
            <person name="Cui Y."/>
            <person name="Dong X."/>
            <person name="Liu H."/>
            <person name="Ma X."/>
            <person name="Jiao Y."/>
            <person name="Wang B."/>
            <person name="Wei X."/>
            <person name="Stein J.C."/>
            <person name="Glaubitz J.C."/>
            <person name="Lu F."/>
            <person name="Yu G."/>
            <person name="Liang C."/>
            <person name="Fengler K."/>
            <person name="Li B."/>
            <person name="Rafalski A."/>
            <person name="Schnable P.S."/>
            <person name="Ware D.H."/>
            <person name="Buckler E.S."/>
            <person name="Lai J."/>
        </authorList>
    </citation>
    <scope>NUCLEOTIDE SEQUENCE [LARGE SCALE GENOMIC DNA]</scope>
    <source>
        <tissue evidence="1">Seedling</tissue>
    </source>
</reference>
<sequence>MEQILLGRSDVAGWGAFIKNPVNKNDYLGEYTGELISHKEADKRGKIYNRADSSFLFDLNDQVLLVLPAVLALRETSTFRKFTLQICFSLINPFCLIACAQDLVTQFQNATNEESKEKIVANLANFAYDPFNYAFMRQVVLELFLDCITEPNEKLVEFSIGGICNSCVGEQHNNSNSLIY</sequence>